<keyword evidence="3" id="KW-1185">Reference proteome</keyword>
<dbReference type="GO" id="GO:0016747">
    <property type="term" value="F:acyltransferase activity, transferring groups other than amino-acyl groups"/>
    <property type="evidence" value="ECO:0007669"/>
    <property type="project" value="InterPro"/>
</dbReference>
<protein>
    <recommendedName>
        <fullName evidence="1">N-acetyltransferase domain-containing protein</fullName>
    </recommendedName>
</protein>
<gene>
    <name evidence="2" type="ORF">GCM10017596_00820</name>
</gene>
<organism evidence="2 3">
    <name type="scientific">Microbacterium keratanolyticum</name>
    <dbReference type="NCBI Taxonomy" id="67574"/>
    <lineage>
        <taxon>Bacteria</taxon>
        <taxon>Bacillati</taxon>
        <taxon>Actinomycetota</taxon>
        <taxon>Actinomycetes</taxon>
        <taxon>Micrococcales</taxon>
        <taxon>Microbacteriaceae</taxon>
        <taxon>Microbacterium</taxon>
    </lineage>
</organism>
<dbReference type="SUPFAM" id="SSF55729">
    <property type="entry name" value="Acyl-CoA N-acyltransferases (Nat)"/>
    <property type="match status" value="1"/>
</dbReference>
<name>A0A9W6M7F7_9MICO</name>
<dbReference type="Gene3D" id="3.40.630.30">
    <property type="match status" value="1"/>
</dbReference>
<dbReference type="AlphaFoldDB" id="A0A9W6M7F7"/>
<comment type="caution">
    <text evidence="2">The sequence shown here is derived from an EMBL/GenBank/DDBJ whole genome shotgun (WGS) entry which is preliminary data.</text>
</comment>
<accession>A0A9W6M7F7</accession>
<evidence type="ECO:0000313" key="3">
    <source>
        <dbReference type="Proteomes" id="UP001142325"/>
    </source>
</evidence>
<evidence type="ECO:0000313" key="2">
    <source>
        <dbReference type="EMBL" id="GLK00367.1"/>
    </source>
</evidence>
<reference evidence="2" key="1">
    <citation type="journal article" date="2014" name="Int. J. Syst. Evol. Microbiol.">
        <title>Complete genome sequence of Corynebacterium casei LMG S-19264T (=DSM 44701T), isolated from a smear-ripened cheese.</title>
        <authorList>
            <consortium name="US DOE Joint Genome Institute (JGI-PGF)"/>
            <person name="Walter F."/>
            <person name="Albersmeier A."/>
            <person name="Kalinowski J."/>
            <person name="Ruckert C."/>
        </authorList>
    </citation>
    <scope>NUCLEOTIDE SEQUENCE</scope>
    <source>
        <strain evidence="2">VKM Ac-1958</strain>
    </source>
</reference>
<dbReference type="PROSITE" id="PS51186">
    <property type="entry name" value="GNAT"/>
    <property type="match status" value="1"/>
</dbReference>
<dbReference type="EMBL" id="BSET01000001">
    <property type="protein sequence ID" value="GLK00367.1"/>
    <property type="molecule type" value="Genomic_DNA"/>
</dbReference>
<feature type="domain" description="N-acetyltransferase" evidence="1">
    <location>
        <begin position="122"/>
        <end position="264"/>
    </location>
</feature>
<evidence type="ECO:0000259" key="1">
    <source>
        <dbReference type="PROSITE" id="PS51186"/>
    </source>
</evidence>
<dbReference type="Proteomes" id="UP001142325">
    <property type="component" value="Unassembled WGS sequence"/>
</dbReference>
<reference evidence="2" key="2">
    <citation type="submission" date="2023-01" db="EMBL/GenBank/DDBJ databases">
        <authorList>
            <person name="Sun Q."/>
            <person name="Evtushenko L."/>
        </authorList>
    </citation>
    <scope>NUCLEOTIDE SEQUENCE</scope>
    <source>
        <strain evidence="2">VKM Ac-1958</strain>
    </source>
</reference>
<sequence>MSAVHSADEILRHAAEWAWLPRNADLSQENLQLVRYPQRLGGGVRGSRVDSILDPGEIIDFAIGRVREWEATRLTIWVGDADSPNLEDELRRRGAVHDDTVTIFARPIDADEIRLPVGVAAEIVRSLEHVRGVDTINVSVWQQTALDEAGLRDELKEVSDELRSGAGARVLATLDGRAASTGGVTIVDGFARLWGAATLEGFRGRGTYRAVLAERLRYAAAHGARTAIVKGRVATSAPILERCGFVRYGEERAYRLDALIEPAE</sequence>
<dbReference type="InterPro" id="IPR016181">
    <property type="entry name" value="Acyl_CoA_acyltransferase"/>
</dbReference>
<dbReference type="RefSeq" id="WP_204938092.1">
    <property type="nucleotide sequence ID" value="NZ_BAAAUM010000001.1"/>
</dbReference>
<dbReference type="InterPro" id="IPR000182">
    <property type="entry name" value="GNAT_dom"/>
</dbReference>
<proteinExistence type="predicted"/>